<keyword evidence="2" id="KW-1185">Reference proteome</keyword>
<evidence type="ECO:0000313" key="2">
    <source>
        <dbReference type="Proteomes" id="UP001418444"/>
    </source>
</evidence>
<dbReference type="EMBL" id="BAAAZW010000004">
    <property type="protein sequence ID" value="GAA3958031.1"/>
    <property type="molecule type" value="Genomic_DNA"/>
</dbReference>
<comment type="caution">
    <text evidence="1">The sequence shown here is derived from an EMBL/GenBank/DDBJ whole genome shotgun (WGS) entry which is preliminary data.</text>
</comment>
<proteinExistence type="predicted"/>
<protein>
    <submittedName>
        <fullName evidence="1">Uncharacterized protein</fullName>
    </submittedName>
</protein>
<gene>
    <name evidence="1" type="ORF">GCM10022231_16710</name>
</gene>
<reference evidence="2" key="1">
    <citation type="journal article" date="2019" name="Int. J. Syst. Evol. Microbiol.">
        <title>The Global Catalogue of Microorganisms (GCM) 10K type strain sequencing project: providing services to taxonomists for standard genome sequencing and annotation.</title>
        <authorList>
            <consortium name="The Broad Institute Genomics Platform"/>
            <consortium name="The Broad Institute Genome Sequencing Center for Infectious Disease"/>
            <person name="Wu L."/>
            <person name="Ma J."/>
        </authorList>
    </citation>
    <scope>NUCLEOTIDE SEQUENCE [LARGE SCALE GENOMIC DNA]</scope>
    <source>
        <strain evidence="2">JCM 16923</strain>
    </source>
</reference>
<evidence type="ECO:0000313" key="1">
    <source>
        <dbReference type="EMBL" id="GAA3958031.1"/>
    </source>
</evidence>
<organism evidence="1 2">
    <name type="scientific">Gordonia caeni</name>
    <dbReference type="NCBI Taxonomy" id="1007097"/>
    <lineage>
        <taxon>Bacteria</taxon>
        <taxon>Bacillati</taxon>
        <taxon>Actinomycetota</taxon>
        <taxon>Actinomycetes</taxon>
        <taxon>Mycobacteriales</taxon>
        <taxon>Gordoniaceae</taxon>
        <taxon>Gordonia</taxon>
    </lineage>
</organism>
<name>A0ABP7P192_9ACTN</name>
<sequence>MRVRQVLQSHSLIEEVPIVGSKVMRPLVDRLVGKPGYFRFQSDFTLTVHQDDGSVETVEGSTLHELVALS</sequence>
<dbReference type="Proteomes" id="UP001418444">
    <property type="component" value="Unassembled WGS sequence"/>
</dbReference>
<accession>A0ABP7P192</accession>